<dbReference type="PROSITE" id="PS50977">
    <property type="entry name" value="HTH_TETR_2"/>
    <property type="match status" value="1"/>
</dbReference>
<comment type="caution">
    <text evidence="6">The sequence shown here is derived from an EMBL/GenBank/DDBJ whole genome shotgun (WGS) entry which is preliminary data.</text>
</comment>
<dbReference type="Gene3D" id="1.10.357.10">
    <property type="entry name" value="Tetracycline Repressor, domain 2"/>
    <property type="match status" value="1"/>
</dbReference>
<evidence type="ECO:0000256" key="1">
    <source>
        <dbReference type="ARBA" id="ARBA00023015"/>
    </source>
</evidence>
<dbReference type="Pfam" id="PF14246">
    <property type="entry name" value="TetR_C_7"/>
    <property type="match status" value="1"/>
</dbReference>
<dbReference type="InterPro" id="IPR036271">
    <property type="entry name" value="Tet_transcr_reg_TetR-rel_C_sf"/>
</dbReference>
<evidence type="ECO:0000313" key="6">
    <source>
        <dbReference type="EMBL" id="KLN35172.1"/>
    </source>
</evidence>
<evidence type="ECO:0000259" key="5">
    <source>
        <dbReference type="PROSITE" id="PS50977"/>
    </source>
</evidence>
<accession>A0A0H2L4S4</accession>
<organism evidence="6 7">
    <name type="scientific">Cellulosimicrobium funkei</name>
    <dbReference type="NCBI Taxonomy" id="264251"/>
    <lineage>
        <taxon>Bacteria</taxon>
        <taxon>Bacillati</taxon>
        <taxon>Actinomycetota</taxon>
        <taxon>Actinomycetes</taxon>
        <taxon>Micrococcales</taxon>
        <taxon>Promicromonosporaceae</taxon>
        <taxon>Cellulosimicrobium</taxon>
    </lineage>
</organism>
<name>A0A0H2L4S4_9MICO</name>
<keyword evidence="3" id="KW-0804">Transcription</keyword>
<dbReference type="SUPFAM" id="SSF46689">
    <property type="entry name" value="Homeodomain-like"/>
    <property type="match status" value="1"/>
</dbReference>
<protein>
    <recommendedName>
        <fullName evidence="5">HTH tetR-type domain-containing protein</fullName>
    </recommendedName>
</protein>
<feature type="domain" description="HTH tetR-type" evidence="5">
    <location>
        <begin position="8"/>
        <end position="68"/>
    </location>
</feature>
<evidence type="ECO:0000313" key="7">
    <source>
        <dbReference type="Proteomes" id="UP000035265"/>
    </source>
</evidence>
<reference evidence="6 7" key="1">
    <citation type="submission" date="2014-05" db="EMBL/GenBank/DDBJ databases">
        <title>Cellulosimicrobium funkei U11 genome.</title>
        <authorList>
            <person name="Hu C."/>
            <person name="Gong Y."/>
            <person name="Wan W."/>
            <person name="Jiang M."/>
        </authorList>
    </citation>
    <scope>NUCLEOTIDE SEQUENCE [LARGE SCALE GENOMIC DNA]</scope>
    <source>
        <strain evidence="6 7">U11</strain>
    </source>
</reference>
<dbReference type="PATRIC" id="fig|264251.5.peg.1723"/>
<evidence type="ECO:0000256" key="4">
    <source>
        <dbReference type="PROSITE-ProRule" id="PRU00335"/>
    </source>
</evidence>
<dbReference type="Pfam" id="PF00440">
    <property type="entry name" value="TetR_N"/>
    <property type="match status" value="1"/>
</dbReference>
<dbReference type="RefSeq" id="WP_047232434.1">
    <property type="nucleotide sequence ID" value="NZ_JNBQ01000006.1"/>
</dbReference>
<dbReference type="InterPro" id="IPR039536">
    <property type="entry name" value="TetR_C_Proteobacteria"/>
</dbReference>
<dbReference type="PANTHER" id="PTHR30055">
    <property type="entry name" value="HTH-TYPE TRANSCRIPTIONAL REGULATOR RUTR"/>
    <property type="match status" value="1"/>
</dbReference>
<dbReference type="AlphaFoldDB" id="A0A0H2L4S4"/>
<gene>
    <name evidence="6" type="ORF">FB00_08475</name>
</gene>
<evidence type="ECO:0000256" key="2">
    <source>
        <dbReference type="ARBA" id="ARBA00023125"/>
    </source>
</evidence>
<sequence length="208" mass="22431">MATAQPRTDRREAMLDAALEVFSRDGYDGGNIDEVARVAGVAKPTVYSHFGDKATLFEETLRRGARRANERVDAVIDAIDLDGDDLRGELTRLGDALVGCVTHDDGAAVIRLQLGERARFPAVVDEVSRGSRERTIDRLAGKLAQLATAGRLRVRDPRRAARQLLALVADDALVTSGYGSRVLDPAELRGTIDDGVDTFLAAFGPSED</sequence>
<dbReference type="EMBL" id="JNBQ01000006">
    <property type="protein sequence ID" value="KLN35172.1"/>
    <property type="molecule type" value="Genomic_DNA"/>
</dbReference>
<dbReference type="SUPFAM" id="SSF48498">
    <property type="entry name" value="Tetracyclin repressor-like, C-terminal domain"/>
    <property type="match status" value="1"/>
</dbReference>
<dbReference type="STRING" id="264251.FB00_08475"/>
<proteinExistence type="predicted"/>
<dbReference type="GO" id="GO:0000976">
    <property type="term" value="F:transcription cis-regulatory region binding"/>
    <property type="evidence" value="ECO:0007669"/>
    <property type="project" value="TreeGrafter"/>
</dbReference>
<dbReference type="InterPro" id="IPR009057">
    <property type="entry name" value="Homeodomain-like_sf"/>
</dbReference>
<keyword evidence="7" id="KW-1185">Reference proteome</keyword>
<feature type="DNA-binding region" description="H-T-H motif" evidence="4">
    <location>
        <begin position="31"/>
        <end position="50"/>
    </location>
</feature>
<dbReference type="InterPro" id="IPR001647">
    <property type="entry name" value="HTH_TetR"/>
</dbReference>
<keyword evidence="1" id="KW-0805">Transcription regulation</keyword>
<dbReference type="GO" id="GO:0003700">
    <property type="term" value="F:DNA-binding transcription factor activity"/>
    <property type="evidence" value="ECO:0007669"/>
    <property type="project" value="TreeGrafter"/>
</dbReference>
<dbReference type="FunFam" id="1.10.10.60:FF:000141">
    <property type="entry name" value="TetR family transcriptional regulator"/>
    <property type="match status" value="1"/>
</dbReference>
<dbReference type="GO" id="GO:0045892">
    <property type="term" value="P:negative regulation of DNA-templated transcription"/>
    <property type="evidence" value="ECO:0007669"/>
    <property type="project" value="UniProtKB-ARBA"/>
</dbReference>
<keyword evidence="2 4" id="KW-0238">DNA-binding</keyword>
<dbReference type="PANTHER" id="PTHR30055:SF146">
    <property type="entry name" value="HTH-TYPE TRANSCRIPTIONAL DUAL REGULATOR CECR"/>
    <property type="match status" value="1"/>
</dbReference>
<evidence type="ECO:0000256" key="3">
    <source>
        <dbReference type="ARBA" id="ARBA00023163"/>
    </source>
</evidence>
<dbReference type="InterPro" id="IPR050109">
    <property type="entry name" value="HTH-type_TetR-like_transc_reg"/>
</dbReference>
<dbReference type="PRINTS" id="PR00455">
    <property type="entry name" value="HTHTETR"/>
</dbReference>
<dbReference type="Proteomes" id="UP000035265">
    <property type="component" value="Unassembled WGS sequence"/>
</dbReference>